<comment type="similarity">
    <text evidence="7 16">In the N-terminal section; belongs to the PRA-CH family.</text>
</comment>
<dbReference type="PANTHER" id="PTHR42945:SF9">
    <property type="entry name" value="HISTIDINE BIOSYNTHESIS BIFUNCTIONAL PROTEIN HISIE"/>
    <property type="match status" value="1"/>
</dbReference>
<keyword evidence="9 16" id="KW-0028">Amino-acid biosynthesis</keyword>
<dbReference type="InterPro" id="IPR008179">
    <property type="entry name" value="HisE"/>
</dbReference>
<evidence type="ECO:0000256" key="3">
    <source>
        <dbReference type="ARBA" id="ARBA00004496"/>
    </source>
</evidence>
<evidence type="ECO:0000256" key="12">
    <source>
        <dbReference type="ARBA" id="ARBA00022833"/>
    </source>
</evidence>
<evidence type="ECO:0000256" key="7">
    <source>
        <dbReference type="ARBA" id="ARBA00008299"/>
    </source>
</evidence>
<comment type="subcellular location">
    <subcellularLocation>
        <location evidence="3 16">Cytoplasm</location>
    </subcellularLocation>
</comment>
<name>S3BL09_9BURK</name>
<dbReference type="PATRIC" id="fig|1203554.3.peg.814"/>
<keyword evidence="13 16" id="KW-0067">ATP-binding</keyword>
<evidence type="ECO:0000313" key="18">
    <source>
        <dbReference type="EMBL" id="EPE00081.1"/>
    </source>
</evidence>
<dbReference type="GO" id="GO:0004635">
    <property type="term" value="F:phosphoribosyl-AMP cyclohydrolase activity"/>
    <property type="evidence" value="ECO:0007669"/>
    <property type="project" value="UniProtKB-UniRule"/>
</dbReference>
<keyword evidence="8 16" id="KW-0963">Cytoplasm</keyword>
<feature type="region of interest" description="Phosphoribosyl-ATP pyrophosphohydrolase" evidence="16">
    <location>
        <begin position="115"/>
        <end position="213"/>
    </location>
</feature>
<dbReference type="Pfam" id="PF01503">
    <property type="entry name" value="PRA-PH"/>
    <property type="match status" value="1"/>
</dbReference>
<dbReference type="InterPro" id="IPR021130">
    <property type="entry name" value="PRib-ATP_PPHydrolase-like"/>
</dbReference>
<evidence type="ECO:0000256" key="8">
    <source>
        <dbReference type="ARBA" id="ARBA00022490"/>
    </source>
</evidence>
<dbReference type="eggNOG" id="COG0139">
    <property type="taxonomic scope" value="Bacteria"/>
</dbReference>
<dbReference type="HAMAP" id="MF_01019">
    <property type="entry name" value="HisIE"/>
    <property type="match status" value="1"/>
</dbReference>
<dbReference type="FunFam" id="3.10.20.810:FF:000001">
    <property type="entry name" value="Histidine biosynthesis bifunctional protein HisIE"/>
    <property type="match status" value="1"/>
</dbReference>
<dbReference type="GO" id="GO:0004636">
    <property type="term" value="F:phosphoribosyl-ATP diphosphatase activity"/>
    <property type="evidence" value="ECO:0007669"/>
    <property type="project" value="UniProtKB-UniRule"/>
</dbReference>
<dbReference type="HOGENOM" id="CLU_048577_3_1_4"/>
<dbReference type="Proteomes" id="UP000014400">
    <property type="component" value="Unassembled WGS sequence"/>
</dbReference>
<dbReference type="FunFam" id="1.10.287.1080:FF:000002">
    <property type="entry name" value="Histidine biosynthesis bifunctional protein HisIE"/>
    <property type="match status" value="1"/>
</dbReference>
<evidence type="ECO:0000256" key="5">
    <source>
        <dbReference type="ARBA" id="ARBA00005204"/>
    </source>
</evidence>
<organism evidence="18 19">
    <name type="scientific">Sutterella wadsworthensis HGA0223</name>
    <dbReference type="NCBI Taxonomy" id="1203554"/>
    <lineage>
        <taxon>Bacteria</taxon>
        <taxon>Pseudomonadati</taxon>
        <taxon>Pseudomonadota</taxon>
        <taxon>Betaproteobacteria</taxon>
        <taxon>Burkholderiales</taxon>
        <taxon>Sutterellaceae</taxon>
        <taxon>Sutterella</taxon>
    </lineage>
</organism>
<evidence type="ECO:0000256" key="16">
    <source>
        <dbReference type="HAMAP-Rule" id="MF_01019"/>
    </source>
</evidence>
<keyword evidence="14 16" id="KW-0368">Histidine biosynthesis</keyword>
<comment type="caution">
    <text evidence="18">The sequence shown here is derived from an EMBL/GenBank/DDBJ whole genome shotgun (WGS) entry which is preliminary data.</text>
</comment>
<evidence type="ECO:0000259" key="17">
    <source>
        <dbReference type="Pfam" id="PF01502"/>
    </source>
</evidence>
<dbReference type="GO" id="GO:0005737">
    <property type="term" value="C:cytoplasm"/>
    <property type="evidence" value="ECO:0007669"/>
    <property type="project" value="UniProtKB-SubCell"/>
</dbReference>
<reference evidence="18 19" key="1">
    <citation type="submission" date="2013-04" db="EMBL/GenBank/DDBJ databases">
        <title>The Genome Sequence of Sutterella wadsworthensis HGA0223.</title>
        <authorList>
            <consortium name="The Broad Institute Genomics Platform"/>
            <person name="Earl A."/>
            <person name="Ward D."/>
            <person name="Feldgarden M."/>
            <person name="Gevers D."/>
            <person name="Schmidt T.M."/>
            <person name="Dover J."/>
            <person name="Dai D."/>
            <person name="Walker B."/>
            <person name="Young S."/>
            <person name="Zeng Q."/>
            <person name="Gargeya S."/>
            <person name="Fitzgerald M."/>
            <person name="Haas B."/>
            <person name="Abouelleil A."/>
            <person name="Allen A.W."/>
            <person name="Alvarado L."/>
            <person name="Arachchi H.M."/>
            <person name="Berlin A.M."/>
            <person name="Chapman S.B."/>
            <person name="Gainer-Dewar J."/>
            <person name="Goldberg J."/>
            <person name="Griggs A."/>
            <person name="Gujja S."/>
            <person name="Hansen M."/>
            <person name="Howarth C."/>
            <person name="Imamovic A."/>
            <person name="Ireland A."/>
            <person name="Larimer J."/>
            <person name="McCowan C."/>
            <person name="Murphy C."/>
            <person name="Pearson M."/>
            <person name="Poon T.W."/>
            <person name="Priest M."/>
            <person name="Roberts A."/>
            <person name="Saif S."/>
            <person name="Shea T."/>
            <person name="Sisk P."/>
            <person name="Sykes S."/>
            <person name="Wortman J."/>
            <person name="Nusbaum C."/>
            <person name="Birren B."/>
        </authorList>
    </citation>
    <scope>NUCLEOTIDE SEQUENCE [LARGE SCALE GENOMIC DNA]</scope>
    <source>
        <strain evidence="18 19">HGA0223</strain>
    </source>
</reference>
<comment type="similarity">
    <text evidence="6 16">In the C-terminal section; belongs to the PRA-PH family.</text>
</comment>
<dbReference type="GO" id="GO:0005524">
    <property type="term" value="F:ATP binding"/>
    <property type="evidence" value="ECO:0007669"/>
    <property type="project" value="UniProtKB-KW"/>
</dbReference>
<dbReference type="NCBIfam" id="TIGR03188">
    <property type="entry name" value="histidine_hisI"/>
    <property type="match status" value="1"/>
</dbReference>
<dbReference type="GO" id="GO:0000105">
    <property type="term" value="P:L-histidine biosynthetic process"/>
    <property type="evidence" value="ECO:0007669"/>
    <property type="project" value="UniProtKB-UniRule"/>
</dbReference>
<feature type="region of interest" description="Phosphoribosyl-AMP cyclohydrolase" evidence="16">
    <location>
        <begin position="1"/>
        <end position="114"/>
    </location>
</feature>
<dbReference type="STRING" id="1203554.HMPREF1476_00810"/>
<dbReference type="EC" id="3.6.1.31" evidence="16"/>
<evidence type="ECO:0000256" key="11">
    <source>
        <dbReference type="ARBA" id="ARBA00022801"/>
    </source>
</evidence>
<dbReference type="UniPathway" id="UPA00031">
    <property type="reaction ID" value="UER00007"/>
</dbReference>
<dbReference type="InterPro" id="IPR002496">
    <property type="entry name" value="PRib_AMP_CycHydrolase_dom"/>
</dbReference>
<evidence type="ECO:0000256" key="13">
    <source>
        <dbReference type="ARBA" id="ARBA00022840"/>
    </source>
</evidence>
<evidence type="ECO:0000256" key="6">
    <source>
        <dbReference type="ARBA" id="ARBA00007731"/>
    </source>
</evidence>
<dbReference type="RefSeq" id="WP_005430174.1">
    <property type="nucleotide sequence ID" value="NZ_KE150480.1"/>
</dbReference>
<evidence type="ECO:0000256" key="4">
    <source>
        <dbReference type="ARBA" id="ARBA00005169"/>
    </source>
</evidence>
<comment type="pathway">
    <text evidence="5 16">Amino-acid biosynthesis; L-histidine biosynthesis; L-histidine from 5-phospho-alpha-D-ribose 1-diphosphate: step 2/9.</text>
</comment>
<dbReference type="InterPro" id="IPR023019">
    <property type="entry name" value="His_synth_HisIE"/>
</dbReference>
<keyword evidence="15 16" id="KW-0511">Multifunctional enzyme</keyword>
<gene>
    <name evidence="16" type="primary">hisI</name>
    <name evidence="16" type="synonym">hisIE</name>
    <name evidence="18" type="ORF">HMPREF1476_00810</name>
</gene>
<dbReference type="InterPro" id="IPR038019">
    <property type="entry name" value="PRib_AMP_CycHydrolase_sf"/>
</dbReference>
<dbReference type="Gene3D" id="1.10.287.1080">
    <property type="entry name" value="MazG-like"/>
    <property type="match status" value="1"/>
</dbReference>
<evidence type="ECO:0000256" key="14">
    <source>
        <dbReference type="ARBA" id="ARBA00023102"/>
    </source>
</evidence>
<keyword evidence="11 16" id="KW-0378">Hydrolase</keyword>
<dbReference type="NCBIfam" id="NF002747">
    <property type="entry name" value="PRK02759.1"/>
    <property type="match status" value="1"/>
</dbReference>
<dbReference type="Pfam" id="PF01502">
    <property type="entry name" value="PRA-CH"/>
    <property type="match status" value="1"/>
</dbReference>
<keyword evidence="12" id="KW-0862">Zinc</keyword>
<comment type="catalytic activity">
    <reaction evidence="2 16">
        <text>1-(5-phospho-beta-D-ribosyl)-ATP + H2O = 1-(5-phospho-beta-D-ribosyl)-5'-AMP + diphosphate + H(+)</text>
        <dbReference type="Rhea" id="RHEA:22828"/>
        <dbReference type="ChEBI" id="CHEBI:15377"/>
        <dbReference type="ChEBI" id="CHEBI:15378"/>
        <dbReference type="ChEBI" id="CHEBI:33019"/>
        <dbReference type="ChEBI" id="CHEBI:59457"/>
        <dbReference type="ChEBI" id="CHEBI:73183"/>
        <dbReference type="EC" id="3.6.1.31"/>
    </reaction>
</comment>
<feature type="domain" description="Phosphoribosyl-AMP cyclohydrolase" evidence="17">
    <location>
        <begin position="33"/>
        <end position="105"/>
    </location>
</feature>
<dbReference type="CDD" id="cd11534">
    <property type="entry name" value="NTP-PPase_HisIE_like"/>
    <property type="match status" value="1"/>
</dbReference>
<evidence type="ECO:0000256" key="15">
    <source>
        <dbReference type="ARBA" id="ARBA00023268"/>
    </source>
</evidence>
<dbReference type="SUPFAM" id="SSF141734">
    <property type="entry name" value="HisI-like"/>
    <property type="match status" value="1"/>
</dbReference>
<dbReference type="GeneID" id="64061370"/>
<proteinExistence type="inferred from homology"/>
<keyword evidence="10 16" id="KW-0547">Nucleotide-binding</keyword>
<dbReference type="Gene3D" id="3.10.20.810">
    <property type="entry name" value="Phosphoribosyl-AMP cyclohydrolase"/>
    <property type="match status" value="1"/>
</dbReference>
<comment type="catalytic activity">
    <reaction evidence="1 16">
        <text>1-(5-phospho-beta-D-ribosyl)-5'-AMP + H2O = 1-(5-phospho-beta-D-ribosyl)-5-[(5-phospho-beta-D-ribosylamino)methylideneamino]imidazole-4-carboxamide</text>
        <dbReference type="Rhea" id="RHEA:20049"/>
        <dbReference type="ChEBI" id="CHEBI:15377"/>
        <dbReference type="ChEBI" id="CHEBI:58435"/>
        <dbReference type="ChEBI" id="CHEBI:59457"/>
        <dbReference type="EC" id="3.5.4.19"/>
    </reaction>
</comment>
<dbReference type="PANTHER" id="PTHR42945">
    <property type="entry name" value="HISTIDINE BIOSYNTHESIS BIFUNCTIONAL PROTEIN"/>
    <property type="match status" value="1"/>
</dbReference>
<evidence type="ECO:0000256" key="2">
    <source>
        <dbReference type="ARBA" id="ARBA00001460"/>
    </source>
</evidence>
<dbReference type="EMBL" id="ATCF01000012">
    <property type="protein sequence ID" value="EPE00081.1"/>
    <property type="molecule type" value="Genomic_DNA"/>
</dbReference>
<dbReference type="EC" id="3.5.4.19" evidence="16"/>
<evidence type="ECO:0000256" key="1">
    <source>
        <dbReference type="ARBA" id="ARBA00000024"/>
    </source>
</evidence>
<accession>S3BL09</accession>
<dbReference type="HAMAP" id="MF_01020">
    <property type="entry name" value="HisE"/>
    <property type="match status" value="1"/>
</dbReference>
<comment type="pathway">
    <text evidence="4 16">Amino-acid biosynthesis; L-histidine biosynthesis; L-histidine from 5-phospho-alpha-D-ribose 1-diphosphate: step 3/9.</text>
</comment>
<keyword evidence="19" id="KW-1185">Reference proteome</keyword>
<dbReference type="eggNOG" id="COG0140">
    <property type="taxonomic scope" value="Bacteria"/>
</dbReference>
<dbReference type="SUPFAM" id="SSF101386">
    <property type="entry name" value="all-alpha NTP pyrophosphatases"/>
    <property type="match status" value="1"/>
</dbReference>
<sequence length="213" mass="24003">MLKKEDINALNWAKAGDLMPAIVQDACSGQVLMLGFMNREAVDKTLESGKVTFWSRTKRRLWTKGETSEHWLHLVDIGTDCDRDSLLILANPNGPTCHRGTTSCFSPIEHRWNFLRELEVLLESRRGASPEESYTARLYAAGTKRIAQKVGEEGVETALAATVHDKEELKNEAADLVYHLLVLLADADLELADVIDVLKARHKDRQREHLLKC</sequence>
<dbReference type="AlphaFoldDB" id="S3BL09"/>
<protein>
    <recommendedName>
        <fullName evidence="16">Histidine biosynthesis bifunctional protein HisIE</fullName>
    </recommendedName>
    <domain>
        <recommendedName>
            <fullName evidence="16">Phosphoribosyl-AMP cyclohydrolase</fullName>
            <shortName evidence="16">PRA-CH</shortName>
            <ecNumber evidence="16">3.5.4.19</ecNumber>
        </recommendedName>
    </domain>
    <domain>
        <recommendedName>
            <fullName evidence="16">Phosphoribosyl-ATP pyrophosphatase</fullName>
            <shortName evidence="16">PRA-PH</shortName>
            <ecNumber evidence="16">3.6.1.31</ecNumber>
        </recommendedName>
    </domain>
</protein>
<evidence type="ECO:0000256" key="10">
    <source>
        <dbReference type="ARBA" id="ARBA00022741"/>
    </source>
</evidence>
<evidence type="ECO:0000256" key="9">
    <source>
        <dbReference type="ARBA" id="ARBA00022605"/>
    </source>
</evidence>
<evidence type="ECO:0000313" key="19">
    <source>
        <dbReference type="Proteomes" id="UP000014400"/>
    </source>
</evidence>